<gene>
    <name evidence="3" type="ORF">PFX98_24325</name>
</gene>
<dbReference type="KEGG" id="pais:PFX98_24325"/>
<feature type="transmembrane region" description="Helical" evidence="1">
    <location>
        <begin position="107"/>
        <end position="126"/>
    </location>
</feature>
<evidence type="ECO:0000259" key="2">
    <source>
        <dbReference type="Pfam" id="PF06580"/>
    </source>
</evidence>
<proteinExistence type="predicted"/>
<accession>A0AA95SW74</accession>
<dbReference type="PANTHER" id="PTHR34220:SF7">
    <property type="entry name" value="SENSOR HISTIDINE KINASE YPDA"/>
    <property type="match status" value="1"/>
</dbReference>
<dbReference type="PROSITE" id="PS51257">
    <property type="entry name" value="PROKAR_LIPOPROTEIN"/>
    <property type="match status" value="1"/>
</dbReference>
<dbReference type="InterPro" id="IPR036890">
    <property type="entry name" value="HATPase_C_sf"/>
</dbReference>
<keyword evidence="1" id="KW-0812">Transmembrane</keyword>
<keyword evidence="3" id="KW-0808">Transferase</keyword>
<dbReference type="EMBL" id="CP116346">
    <property type="protein sequence ID" value="WIT11959.1"/>
    <property type="molecule type" value="Genomic_DNA"/>
</dbReference>
<dbReference type="RefSeq" id="WP_285233048.1">
    <property type="nucleotide sequence ID" value="NZ_CP116346.1"/>
</dbReference>
<dbReference type="Gene3D" id="3.30.565.10">
    <property type="entry name" value="Histidine kinase-like ATPase, C-terminal domain"/>
    <property type="match status" value="1"/>
</dbReference>
<dbReference type="SUPFAM" id="SSF55874">
    <property type="entry name" value="ATPase domain of HSP90 chaperone/DNA topoisomerase II/histidine kinase"/>
    <property type="match status" value="1"/>
</dbReference>
<dbReference type="Pfam" id="PF06580">
    <property type="entry name" value="His_kinase"/>
    <property type="match status" value="1"/>
</dbReference>
<organism evidence="3 4">
    <name type="scientific">Paucibacter sediminis</name>
    <dbReference type="NCBI Taxonomy" id="3019553"/>
    <lineage>
        <taxon>Bacteria</taxon>
        <taxon>Pseudomonadati</taxon>
        <taxon>Pseudomonadota</taxon>
        <taxon>Betaproteobacteria</taxon>
        <taxon>Burkholderiales</taxon>
        <taxon>Sphaerotilaceae</taxon>
        <taxon>Roseateles</taxon>
    </lineage>
</organism>
<dbReference type="GO" id="GO:0000155">
    <property type="term" value="F:phosphorelay sensor kinase activity"/>
    <property type="evidence" value="ECO:0007669"/>
    <property type="project" value="InterPro"/>
</dbReference>
<dbReference type="Proteomes" id="UP001177769">
    <property type="component" value="Chromosome"/>
</dbReference>
<feature type="transmembrane region" description="Helical" evidence="1">
    <location>
        <begin position="39"/>
        <end position="58"/>
    </location>
</feature>
<dbReference type="InterPro" id="IPR010559">
    <property type="entry name" value="Sig_transdc_His_kin_internal"/>
</dbReference>
<evidence type="ECO:0000256" key="1">
    <source>
        <dbReference type="SAM" id="Phobius"/>
    </source>
</evidence>
<evidence type="ECO:0000313" key="3">
    <source>
        <dbReference type="EMBL" id="WIT11959.1"/>
    </source>
</evidence>
<feature type="transmembrane region" description="Helical" evidence="1">
    <location>
        <begin position="79"/>
        <end position="101"/>
    </location>
</feature>
<keyword evidence="1" id="KW-1133">Transmembrane helix</keyword>
<dbReference type="GO" id="GO:0016020">
    <property type="term" value="C:membrane"/>
    <property type="evidence" value="ECO:0007669"/>
    <property type="project" value="InterPro"/>
</dbReference>
<protein>
    <submittedName>
        <fullName evidence="3">Histidine kinase</fullName>
    </submittedName>
</protein>
<keyword evidence="3" id="KW-0418">Kinase</keyword>
<keyword evidence="4" id="KW-1185">Reference proteome</keyword>
<dbReference type="InterPro" id="IPR050640">
    <property type="entry name" value="Bact_2-comp_sensor_kinase"/>
</dbReference>
<keyword evidence="1" id="KW-0472">Membrane</keyword>
<evidence type="ECO:0000313" key="4">
    <source>
        <dbReference type="Proteomes" id="UP001177769"/>
    </source>
</evidence>
<sequence length="350" mass="37660">MRSVYLLLLRPAALLGLLAACALLGGLLAGALVWLAGWGWAAALGATLPLVLFYALLLPSAWELSRALPLARGRAWQGLARYAVAALLVGGLCTLLAWAWLEPAAPLAASLFALASGGYLLALLAADALQAWAGLRDAEHRAEQAQARAVEAELLMLRNQVNPHFLFNCLNSISALTSFDAAAARRMTLALAQYFRQTLALTQRDWITLDEELIHCRGYVEIEQVRFGERLRFDCELADGAGAALLPPMLLQPLVENAVKHGIAARSEGGTLSLRALRQGDWLHVQLSNPLANPLALAAAASPHELGTGTGLHNVRQRLLSLFAGRANLRLRSEAGQFVAEITLPWRSEP</sequence>
<dbReference type="AlphaFoldDB" id="A0AA95SW74"/>
<feature type="domain" description="Signal transduction histidine kinase internal region" evidence="2">
    <location>
        <begin position="152"/>
        <end position="231"/>
    </location>
</feature>
<reference evidence="3" key="1">
    <citation type="submission" date="2023-01" db="EMBL/GenBank/DDBJ databases">
        <title>Whole genome sequence of Paucibacter sp. S2-9 isolated from pond sediment.</title>
        <authorList>
            <person name="Jung J.Y."/>
        </authorList>
    </citation>
    <scope>NUCLEOTIDE SEQUENCE</scope>
    <source>
        <strain evidence="3">S2-9</strain>
    </source>
</reference>
<dbReference type="PANTHER" id="PTHR34220">
    <property type="entry name" value="SENSOR HISTIDINE KINASE YPDA"/>
    <property type="match status" value="1"/>
</dbReference>
<name>A0AA95SW74_9BURK</name>